<feature type="transmembrane region" description="Helical" evidence="1">
    <location>
        <begin position="146"/>
        <end position="168"/>
    </location>
</feature>
<feature type="transmembrane region" description="Helical" evidence="1">
    <location>
        <begin position="64"/>
        <end position="82"/>
    </location>
</feature>
<keyword evidence="4" id="KW-1185">Reference proteome</keyword>
<dbReference type="InterPro" id="IPR012867">
    <property type="entry name" value="DUF1648"/>
</dbReference>
<evidence type="ECO:0000259" key="2">
    <source>
        <dbReference type="Pfam" id="PF07853"/>
    </source>
</evidence>
<dbReference type="AlphaFoldDB" id="A0A1H3YE21"/>
<proteinExistence type="predicted"/>
<dbReference type="Pfam" id="PF07853">
    <property type="entry name" value="DUF1648"/>
    <property type="match status" value="1"/>
</dbReference>
<dbReference type="Proteomes" id="UP000198846">
    <property type="component" value="Unassembled WGS sequence"/>
</dbReference>
<protein>
    <recommendedName>
        <fullName evidence="2">DUF1648 domain-containing protein</fullName>
    </recommendedName>
</protein>
<feature type="transmembrane region" description="Helical" evidence="1">
    <location>
        <begin position="20"/>
        <end position="39"/>
    </location>
</feature>
<dbReference type="STRING" id="283786.SAMN04487990_106162"/>
<keyword evidence="1" id="KW-0812">Transmembrane</keyword>
<sequence>MFDMQRPKIKVSRDTTDKVIETLTVLSLVFSFGFIGFHYSELPDLVPAHFGLDGKVNRYDEKSMIWFLPLLLSVICFGIYILNKQPYLYNYAIKITSENAEKQYRSSTKMMRYINLSLALICAVITYEMVTIALSNSTNFSPFSNYFLILILAFLTITPIVLVIKNLFQQQ</sequence>
<accession>A0A1H3YE21</accession>
<dbReference type="EMBL" id="FNQK01000006">
    <property type="protein sequence ID" value="SEA09880.1"/>
    <property type="molecule type" value="Genomic_DNA"/>
</dbReference>
<dbReference type="RefSeq" id="WP_092133293.1">
    <property type="nucleotide sequence ID" value="NZ_FNQK01000006.1"/>
</dbReference>
<name>A0A1H3YE21_BIZPA</name>
<keyword evidence="1" id="KW-1133">Transmembrane helix</keyword>
<reference evidence="3 4" key="1">
    <citation type="submission" date="2016-10" db="EMBL/GenBank/DDBJ databases">
        <authorList>
            <person name="de Groot N.N."/>
        </authorList>
    </citation>
    <scope>NUCLEOTIDE SEQUENCE [LARGE SCALE GENOMIC DNA]</scope>
    <source>
        <strain evidence="3 4">DSM 23842</strain>
    </source>
</reference>
<keyword evidence="1" id="KW-0472">Membrane</keyword>
<organism evidence="3 4">
    <name type="scientific">Bizionia paragorgiae</name>
    <dbReference type="NCBI Taxonomy" id="283786"/>
    <lineage>
        <taxon>Bacteria</taxon>
        <taxon>Pseudomonadati</taxon>
        <taxon>Bacteroidota</taxon>
        <taxon>Flavobacteriia</taxon>
        <taxon>Flavobacteriales</taxon>
        <taxon>Flavobacteriaceae</taxon>
        <taxon>Bizionia</taxon>
    </lineage>
</organism>
<evidence type="ECO:0000313" key="4">
    <source>
        <dbReference type="Proteomes" id="UP000198846"/>
    </source>
</evidence>
<feature type="transmembrane region" description="Helical" evidence="1">
    <location>
        <begin position="113"/>
        <end position="134"/>
    </location>
</feature>
<dbReference type="OrthoDB" id="9808690at2"/>
<feature type="domain" description="DUF1648" evidence="2">
    <location>
        <begin position="28"/>
        <end position="72"/>
    </location>
</feature>
<evidence type="ECO:0000256" key="1">
    <source>
        <dbReference type="SAM" id="Phobius"/>
    </source>
</evidence>
<gene>
    <name evidence="3" type="ORF">SAMN04487990_106162</name>
</gene>
<evidence type="ECO:0000313" key="3">
    <source>
        <dbReference type="EMBL" id="SEA09880.1"/>
    </source>
</evidence>